<dbReference type="InterPro" id="IPR036388">
    <property type="entry name" value="WH-like_DNA-bd_sf"/>
</dbReference>
<dbReference type="InterPro" id="IPR000835">
    <property type="entry name" value="HTH_MarR-typ"/>
</dbReference>
<dbReference type="Gene3D" id="1.10.10.10">
    <property type="entry name" value="Winged helix-like DNA-binding domain superfamily/Winged helix DNA-binding domain"/>
    <property type="match status" value="1"/>
</dbReference>
<name>A0ABV3ZNT5_9BURK</name>
<sequence>MSTQALNFGATLWHAQAVLQQRLDERLGDWHGLNLGDYQLLNALEPQPQGLALAALAKTLLQAPTATLRQLLPMEKTGLLERADDLVRLRPAGRQLLAEARRTTEAVYAQALQALGTDASTLAGCQLLLERLALPVRGKL</sequence>
<dbReference type="InterPro" id="IPR036390">
    <property type="entry name" value="WH_DNA-bd_sf"/>
</dbReference>
<comment type="caution">
    <text evidence="2">The sequence shown here is derived from an EMBL/GenBank/DDBJ whole genome shotgun (WGS) entry which is preliminary data.</text>
</comment>
<proteinExistence type="predicted"/>
<dbReference type="SMART" id="SM00347">
    <property type="entry name" value="HTH_MARR"/>
    <property type="match status" value="1"/>
</dbReference>
<evidence type="ECO:0000313" key="3">
    <source>
        <dbReference type="Proteomes" id="UP001561046"/>
    </source>
</evidence>
<dbReference type="EMBL" id="JBFYGN010000001">
    <property type="protein sequence ID" value="MEX8191342.1"/>
    <property type="molecule type" value="Genomic_DNA"/>
</dbReference>
<accession>A0ABV3ZNT5</accession>
<evidence type="ECO:0000313" key="2">
    <source>
        <dbReference type="EMBL" id="MEX8191342.1"/>
    </source>
</evidence>
<organism evidence="2 3">
    <name type="scientific">Comamonas guangdongensis</name>
    <dbReference type="NCBI Taxonomy" id="510515"/>
    <lineage>
        <taxon>Bacteria</taxon>
        <taxon>Pseudomonadati</taxon>
        <taxon>Pseudomonadota</taxon>
        <taxon>Betaproteobacteria</taxon>
        <taxon>Burkholderiales</taxon>
        <taxon>Comamonadaceae</taxon>
        <taxon>Comamonas</taxon>
    </lineage>
</organism>
<keyword evidence="3" id="KW-1185">Reference proteome</keyword>
<dbReference type="RefSeq" id="WP_369336570.1">
    <property type="nucleotide sequence ID" value="NZ_JBFYGN010000001.1"/>
</dbReference>
<dbReference type="SUPFAM" id="SSF46785">
    <property type="entry name" value="Winged helix' DNA-binding domain"/>
    <property type="match status" value="1"/>
</dbReference>
<feature type="domain" description="HTH marR-type" evidence="1">
    <location>
        <begin position="26"/>
        <end position="120"/>
    </location>
</feature>
<dbReference type="Proteomes" id="UP001561046">
    <property type="component" value="Unassembled WGS sequence"/>
</dbReference>
<protein>
    <recommendedName>
        <fullName evidence="1">HTH marR-type domain-containing protein</fullName>
    </recommendedName>
</protein>
<gene>
    <name evidence="2" type="ORF">AB6724_00650</name>
</gene>
<reference evidence="2 3" key="1">
    <citation type="journal article" date="2013" name="Int. J. Syst. Evol. Microbiol.">
        <title>Comamonas guangdongensis sp. nov., isolated from subterranean forest sediment, and emended description of the genus Comamonas.</title>
        <authorList>
            <person name="Zhang J."/>
            <person name="Wang Y."/>
            <person name="Zhou S."/>
            <person name="Wu C."/>
            <person name="He J."/>
            <person name="Li F."/>
        </authorList>
    </citation>
    <scope>NUCLEOTIDE SEQUENCE [LARGE SCALE GENOMIC DNA]</scope>
    <source>
        <strain evidence="2 3">CCTCC AB2011133</strain>
    </source>
</reference>
<evidence type="ECO:0000259" key="1">
    <source>
        <dbReference type="SMART" id="SM00347"/>
    </source>
</evidence>